<dbReference type="Proteomes" id="UP000654670">
    <property type="component" value="Unassembled WGS sequence"/>
</dbReference>
<gene>
    <name evidence="3" type="ORF">GCM10007968_02520</name>
</gene>
<dbReference type="AlphaFoldDB" id="A0A917RY76"/>
<dbReference type="InterPro" id="IPR029069">
    <property type="entry name" value="HotDog_dom_sf"/>
</dbReference>
<dbReference type="EMBL" id="BMOK01000001">
    <property type="protein sequence ID" value="GGL42120.1"/>
    <property type="molecule type" value="Genomic_DNA"/>
</dbReference>
<reference evidence="3" key="2">
    <citation type="submission" date="2020-09" db="EMBL/GenBank/DDBJ databases">
        <authorList>
            <person name="Sun Q."/>
            <person name="Ohkuma M."/>
        </authorList>
    </citation>
    <scope>NUCLEOTIDE SEQUENCE</scope>
    <source>
        <strain evidence="3">JCM 15325</strain>
    </source>
</reference>
<dbReference type="SUPFAM" id="SSF54637">
    <property type="entry name" value="Thioesterase/thiol ester dehydrase-isomerase"/>
    <property type="match status" value="1"/>
</dbReference>
<dbReference type="NCBIfam" id="TIGR00051">
    <property type="entry name" value="YbgC/FadM family acyl-CoA thioesterase"/>
    <property type="match status" value="1"/>
</dbReference>
<evidence type="ECO:0000256" key="2">
    <source>
        <dbReference type="ARBA" id="ARBA00022801"/>
    </source>
</evidence>
<dbReference type="PIRSF" id="PIRSF003230">
    <property type="entry name" value="YbgC"/>
    <property type="match status" value="1"/>
</dbReference>
<reference evidence="3" key="1">
    <citation type="journal article" date="2014" name="Int. J. Syst. Evol. Microbiol.">
        <title>Complete genome sequence of Corynebacterium casei LMG S-19264T (=DSM 44701T), isolated from a smear-ripened cheese.</title>
        <authorList>
            <consortium name="US DOE Joint Genome Institute (JGI-PGF)"/>
            <person name="Walter F."/>
            <person name="Albersmeier A."/>
            <person name="Kalinowski J."/>
            <person name="Ruckert C."/>
        </authorList>
    </citation>
    <scope>NUCLEOTIDE SEQUENCE</scope>
    <source>
        <strain evidence="3">JCM 15325</strain>
    </source>
</reference>
<proteinExistence type="inferred from homology"/>
<evidence type="ECO:0000256" key="1">
    <source>
        <dbReference type="ARBA" id="ARBA00005953"/>
    </source>
</evidence>
<evidence type="ECO:0000313" key="3">
    <source>
        <dbReference type="EMBL" id="GGL42120.1"/>
    </source>
</evidence>
<protein>
    <submittedName>
        <fullName evidence="3">Thioesterase</fullName>
    </submittedName>
</protein>
<accession>A0A917RY76</accession>
<name>A0A917RY76_9BACL</name>
<comment type="caution">
    <text evidence="3">The sequence shown here is derived from an EMBL/GenBank/DDBJ whole genome shotgun (WGS) entry which is preliminary data.</text>
</comment>
<dbReference type="GO" id="GO:0047617">
    <property type="term" value="F:fatty acyl-CoA hydrolase activity"/>
    <property type="evidence" value="ECO:0007669"/>
    <property type="project" value="TreeGrafter"/>
</dbReference>
<keyword evidence="2" id="KW-0378">Hydrolase</keyword>
<dbReference type="Gene3D" id="3.10.129.10">
    <property type="entry name" value="Hotdog Thioesterase"/>
    <property type="match status" value="1"/>
</dbReference>
<comment type="similarity">
    <text evidence="1">Belongs to the 4-hydroxybenzoyl-CoA thioesterase family.</text>
</comment>
<dbReference type="Pfam" id="PF13279">
    <property type="entry name" value="4HBT_2"/>
    <property type="match status" value="1"/>
</dbReference>
<dbReference type="PANTHER" id="PTHR31793">
    <property type="entry name" value="4-HYDROXYBENZOYL-COA THIOESTERASE FAMILY MEMBER"/>
    <property type="match status" value="1"/>
</dbReference>
<evidence type="ECO:0000313" key="4">
    <source>
        <dbReference type="Proteomes" id="UP000654670"/>
    </source>
</evidence>
<keyword evidence="4" id="KW-1185">Reference proteome</keyword>
<dbReference type="InterPro" id="IPR006684">
    <property type="entry name" value="YbgC/YbaW"/>
</dbReference>
<dbReference type="PANTHER" id="PTHR31793:SF27">
    <property type="entry name" value="NOVEL THIOESTERASE SUPERFAMILY DOMAIN AND SAPOSIN A-TYPE DOMAIN CONTAINING PROTEIN (0610012H03RIK)"/>
    <property type="match status" value="1"/>
</dbReference>
<dbReference type="CDD" id="cd00586">
    <property type="entry name" value="4HBT"/>
    <property type="match status" value="1"/>
</dbReference>
<sequence length="123" mass="14150">MGIIHHSQYINWFEVARTAWIKQSGLSYRQIEEGGLMMPVIGIDVRYHSPARFEDAVIIETCVKDYDSVKMSFSYRVIRENDHKLLTEGTSTHCWTNLEMKPVSLKKSNPELHRLILNAAGIS</sequence>
<organism evidence="3 4">
    <name type="scientific">Sporolactobacillus putidus</name>
    <dbReference type="NCBI Taxonomy" id="492735"/>
    <lineage>
        <taxon>Bacteria</taxon>
        <taxon>Bacillati</taxon>
        <taxon>Bacillota</taxon>
        <taxon>Bacilli</taxon>
        <taxon>Bacillales</taxon>
        <taxon>Sporolactobacillaceae</taxon>
        <taxon>Sporolactobacillus</taxon>
    </lineage>
</organism>
<dbReference type="InterPro" id="IPR050563">
    <property type="entry name" value="4-hydroxybenzoyl-CoA_TE"/>
</dbReference>